<keyword evidence="13" id="KW-1185">Reference proteome</keyword>
<evidence type="ECO:0000256" key="5">
    <source>
        <dbReference type="ARBA" id="ARBA00022989"/>
    </source>
</evidence>
<keyword evidence="3" id="KW-1003">Cell membrane</keyword>
<evidence type="ECO:0000256" key="2">
    <source>
        <dbReference type="ARBA" id="ARBA00008685"/>
    </source>
</evidence>
<evidence type="ECO:0000313" key="12">
    <source>
        <dbReference type="EMBL" id="KAL1402220.1"/>
    </source>
</evidence>
<feature type="domain" description="Ionotropic glutamate receptor C-terminal" evidence="10">
    <location>
        <begin position="286"/>
        <end position="489"/>
    </location>
</feature>
<comment type="subcellular location">
    <subcellularLocation>
        <location evidence="1">Cell membrane</location>
        <topology evidence="1">Multi-pass membrane protein</topology>
    </subcellularLocation>
</comment>
<dbReference type="PANTHER" id="PTHR42643">
    <property type="entry name" value="IONOTROPIC RECEPTOR 20A-RELATED"/>
    <property type="match status" value="1"/>
</dbReference>
<dbReference type="EMBL" id="JBEHCU010003354">
    <property type="protein sequence ID" value="KAL1402220.1"/>
    <property type="molecule type" value="Genomic_DNA"/>
</dbReference>
<evidence type="ECO:0000256" key="7">
    <source>
        <dbReference type="ARBA" id="ARBA00023170"/>
    </source>
</evidence>
<dbReference type="Pfam" id="PF24576">
    <property type="entry name" value="IR75A_N"/>
    <property type="match status" value="1"/>
</dbReference>
<dbReference type="Proteomes" id="UP001562425">
    <property type="component" value="Unassembled WGS sequence"/>
</dbReference>
<accession>A0ABD1DR28</accession>
<name>A0ABD1DR28_CULPP</name>
<gene>
    <name evidence="12" type="ORF">pipiens_006174</name>
</gene>
<keyword evidence="8" id="KW-0325">Glycoprotein</keyword>
<dbReference type="GO" id="GO:0005886">
    <property type="term" value="C:plasma membrane"/>
    <property type="evidence" value="ECO:0007669"/>
    <property type="project" value="UniProtKB-SubCell"/>
</dbReference>
<sequence>MDETTISTLLLNYFLSINLNYVTIFNCWSKEEAKRIDNRSRVKIGIALEFGCLNSVDFLLECSTKQCFSTSIQWLLFSLTDPDKIFQHLSKSDLYIDAEVKVLTDDGLYDVYNNGRPLGGALNVTLDRPVEHGNLGPSGLSGKPKYEHRRNMSDITMRVGTVTQIYPNLNDSMDKIMEHLESDRWRHLDHAVRMGFRLSKALHVTSGFQVKYIHYDRWTFNDSTGGILGGLVNREIDYSVTGLMTKIKRMEHLTSVASYMTFELMFIFKTPESSNLMNSAFIRPFSTSVWISVVLIVLLGSFVFKINYMVESKVLNMREGIESPPWYGLLVESLGNYCQQGSSFKPKSFSGKVVQISVLMCSVMVYNYYTSAIVSTLIGTPKKSDIKTLVQLANSHLELGIEDVTYEKAFFFESHLPDVDYLRARKITDSTFMDSGTGLQRIRGGNFAYNCERNVAYNLIRDTFDFTEVCDLNEVESMPTQFVDHVVRKDSHFRELFSLRYARMREVGIVKKFAEFWIAKKPECFSGSIVSSVTITGALPIFLLLGFGLTLATLLFGFELGVGVLVGKLGEKQDVISLDENFGEFTTEKKMV</sequence>
<keyword evidence="5 9" id="KW-1133">Transmembrane helix</keyword>
<proteinExistence type="inferred from homology"/>
<reference evidence="12 13" key="1">
    <citation type="submission" date="2024-05" db="EMBL/GenBank/DDBJ databases">
        <title>Culex pipiens pipiens assembly and annotation.</title>
        <authorList>
            <person name="Alout H."/>
            <person name="Durand T."/>
        </authorList>
    </citation>
    <scope>NUCLEOTIDE SEQUENCE [LARGE SCALE GENOMIC DNA]</scope>
    <source>
        <strain evidence="12">HA-2024</strain>
        <tissue evidence="12">Whole body</tissue>
    </source>
</reference>
<evidence type="ECO:0000256" key="6">
    <source>
        <dbReference type="ARBA" id="ARBA00023136"/>
    </source>
</evidence>
<dbReference type="SUPFAM" id="SSF53850">
    <property type="entry name" value="Periplasmic binding protein-like II"/>
    <property type="match status" value="1"/>
</dbReference>
<evidence type="ECO:0000256" key="4">
    <source>
        <dbReference type="ARBA" id="ARBA00022692"/>
    </source>
</evidence>
<feature type="transmembrane region" description="Helical" evidence="9">
    <location>
        <begin position="288"/>
        <end position="308"/>
    </location>
</feature>
<keyword evidence="7" id="KW-0675">Receptor</keyword>
<evidence type="ECO:0000256" key="1">
    <source>
        <dbReference type="ARBA" id="ARBA00004651"/>
    </source>
</evidence>
<evidence type="ECO:0000256" key="9">
    <source>
        <dbReference type="SAM" id="Phobius"/>
    </source>
</evidence>
<evidence type="ECO:0000259" key="10">
    <source>
        <dbReference type="Pfam" id="PF00060"/>
    </source>
</evidence>
<protein>
    <submittedName>
        <fullName evidence="12">Uncharacterized protein</fullName>
    </submittedName>
</protein>
<dbReference type="InterPro" id="IPR052192">
    <property type="entry name" value="Insect_Ionotropic_Sensory_Rcpt"/>
</dbReference>
<comment type="similarity">
    <text evidence="2">Belongs to the glutamate-gated ion channel (TC 1.A.10.1) family.</text>
</comment>
<organism evidence="12 13">
    <name type="scientific">Culex pipiens pipiens</name>
    <name type="common">Northern house mosquito</name>
    <dbReference type="NCBI Taxonomy" id="38569"/>
    <lineage>
        <taxon>Eukaryota</taxon>
        <taxon>Metazoa</taxon>
        <taxon>Ecdysozoa</taxon>
        <taxon>Arthropoda</taxon>
        <taxon>Hexapoda</taxon>
        <taxon>Insecta</taxon>
        <taxon>Pterygota</taxon>
        <taxon>Neoptera</taxon>
        <taxon>Endopterygota</taxon>
        <taxon>Diptera</taxon>
        <taxon>Nematocera</taxon>
        <taxon>Culicoidea</taxon>
        <taxon>Culicidae</taxon>
        <taxon>Culicinae</taxon>
        <taxon>Culicini</taxon>
        <taxon>Culex</taxon>
        <taxon>Culex</taxon>
    </lineage>
</organism>
<evidence type="ECO:0000256" key="8">
    <source>
        <dbReference type="ARBA" id="ARBA00023180"/>
    </source>
</evidence>
<dbReference type="PANTHER" id="PTHR42643:SF32">
    <property type="entry name" value="IONOTROPIC RECEPTOR 31A, ISOFORM C-RELATED"/>
    <property type="match status" value="1"/>
</dbReference>
<dbReference type="GO" id="GO:0050906">
    <property type="term" value="P:detection of stimulus involved in sensory perception"/>
    <property type="evidence" value="ECO:0007669"/>
    <property type="project" value="UniProtKB-ARBA"/>
</dbReference>
<dbReference type="AlphaFoldDB" id="A0ABD1DR28"/>
<dbReference type="InterPro" id="IPR057074">
    <property type="entry name" value="IR75A_N"/>
</dbReference>
<evidence type="ECO:0000313" key="13">
    <source>
        <dbReference type="Proteomes" id="UP001562425"/>
    </source>
</evidence>
<feature type="domain" description="Ionotropic receptor 75a N-terminal" evidence="11">
    <location>
        <begin position="32"/>
        <end position="162"/>
    </location>
</feature>
<dbReference type="InterPro" id="IPR001320">
    <property type="entry name" value="Iontro_rcpt_C"/>
</dbReference>
<evidence type="ECO:0000256" key="3">
    <source>
        <dbReference type="ARBA" id="ARBA00022475"/>
    </source>
</evidence>
<comment type="caution">
    <text evidence="12">The sequence shown here is derived from an EMBL/GenBank/DDBJ whole genome shotgun (WGS) entry which is preliminary data.</text>
</comment>
<evidence type="ECO:0000259" key="11">
    <source>
        <dbReference type="Pfam" id="PF24576"/>
    </source>
</evidence>
<keyword evidence="4 9" id="KW-0812">Transmembrane</keyword>
<dbReference type="Gene3D" id="1.10.287.70">
    <property type="match status" value="1"/>
</dbReference>
<keyword evidence="6 9" id="KW-0472">Membrane</keyword>
<dbReference type="Pfam" id="PF00060">
    <property type="entry name" value="Lig_chan"/>
    <property type="match status" value="1"/>
</dbReference>